<keyword evidence="2" id="KW-1185">Reference proteome</keyword>
<proteinExistence type="predicted"/>
<sequence length="60" mass="6755">MVEKRSDKWYQSQDVMGSSRGNVIVREGLLGPECPLGFGYTMPLPAIALKTDLRVRCRMP</sequence>
<name>A0ACC0LMN5_RHOML</name>
<dbReference type="Proteomes" id="UP001062846">
    <property type="component" value="Chromosome 11"/>
</dbReference>
<evidence type="ECO:0000313" key="2">
    <source>
        <dbReference type="Proteomes" id="UP001062846"/>
    </source>
</evidence>
<accession>A0ACC0LMN5</accession>
<organism evidence="1 2">
    <name type="scientific">Rhododendron molle</name>
    <name type="common">Chinese azalea</name>
    <name type="synonym">Azalea mollis</name>
    <dbReference type="NCBI Taxonomy" id="49168"/>
    <lineage>
        <taxon>Eukaryota</taxon>
        <taxon>Viridiplantae</taxon>
        <taxon>Streptophyta</taxon>
        <taxon>Embryophyta</taxon>
        <taxon>Tracheophyta</taxon>
        <taxon>Spermatophyta</taxon>
        <taxon>Magnoliopsida</taxon>
        <taxon>eudicotyledons</taxon>
        <taxon>Gunneridae</taxon>
        <taxon>Pentapetalae</taxon>
        <taxon>asterids</taxon>
        <taxon>Ericales</taxon>
        <taxon>Ericaceae</taxon>
        <taxon>Ericoideae</taxon>
        <taxon>Rhodoreae</taxon>
        <taxon>Rhododendron</taxon>
    </lineage>
</organism>
<reference evidence="1" key="1">
    <citation type="submission" date="2022-02" db="EMBL/GenBank/DDBJ databases">
        <title>Plant Genome Project.</title>
        <authorList>
            <person name="Zhang R.-G."/>
        </authorList>
    </citation>
    <scope>NUCLEOTIDE SEQUENCE</scope>
    <source>
        <strain evidence="1">AT1</strain>
    </source>
</reference>
<protein>
    <submittedName>
        <fullName evidence="1">Uncharacterized protein</fullName>
    </submittedName>
</protein>
<comment type="caution">
    <text evidence="1">The sequence shown here is derived from an EMBL/GenBank/DDBJ whole genome shotgun (WGS) entry which is preliminary data.</text>
</comment>
<gene>
    <name evidence="1" type="ORF">RHMOL_Rhmol11G0023800</name>
</gene>
<evidence type="ECO:0000313" key="1">
    <source>
        <dbReference type="EMBL" id="KAI8530043.1"/>
    </source>
</evidence>
<dbReference type="EMBL" id="CM046398">
    <property type="protein sequence ID" value="KAI8530043.1"/>
    <property type="molecule type" value="Genomic_DNA"/>
</dbReference>